<dbReference type="EMBL" id="AYZR01000009">
    <property type="protein sequence ID" value="KRM93129.1"/>
    <property type="molecule type" value="Genomic_DNA"/>
</dbReference>
<gene>
    <name evidence="10" type="ORF">FC56_GL000793</name>
</gene>
<organism evidence="10 11">
    <name type="scientific">Lentilactobacillus senioris DSM 24302 = JCM 17472</name>
    <dbReference type="NCBI Taxonomy" id="1423802"/>
    <lineage>
        <taxon>Bacteria</taxon>
        <taxon>Bacillati</taxon>
        <taxon>Bacillota</taxon>
        <taxon>Bacilli</taxon>
        <taxon>Lactobacillales</taxon>
        <taxon>Lactobacillaceae</taxon>
        <taxon>Lentilactobacillus</taxon>
    </lineage>
</organism>
<dbReference type="NCBIfam" id="TIGR04521">
    <property type="entry name" value="ECF_ATPase_2"/>
    <property type="match status" value="1"/>
</dbReference>
<dbReference type="InterPro" id="IPR027417">
    <property type="entry name" value="P-loop_NTPase"/>
</dbReference>
<dbReference type="PROSITE" id="PS50893">
    <property type="entry name" value="ABC_TRANSPORTER_2"/>
    <property type="match status" value="1"/>
</dbReference>
<comment type="caution">
    <text evidence="10">The sequence shown here is derived from an EMBL/GenBank/DDBJ whole genome shotgun (WGS) entry which is preliminary data.</text>
</comment>
<dbReference type="AlphaFoldDB" id="A0A0R2CYQ2"/>
<dbReference type="Proteomes" id="UP000051256">
    <property type="component" value="Unassembled WGS sequence"/>
</dbReference>
<dbReference type="PANTHER" id="PTHR43553:SF27">
    <property type="entry name" value="ENERGY-COUPLING FACTOR TRANSPORTER ATP-BINDING PROTEIN ECFA2"/>
    <property type="match status" value="1"/>
</dbReference>
<dbReference type="PROSITE" id="PS00211">
    <property type="entry name" value="ABC_TRANSPORTER_1"/>
    <property type="match status" value="1"/>
</dbReference>
<evidence type="ECO:0000256" key="1">
    <source>
        <dbReference type="ARBA" id="ARBA00004202"/>
    </source>
</evidence>
<feature type="domain" description="ABC transporter" evidence="9">
    <location>
        <begin position="5"/>
        <end position="248"/>
    </location>
</feature>
<keyword evidence="7 8" id="KW-0472">Membrane</keyword>
<keyword evidence="2 8" id="KW-0813">Transport</keyword>
<comment type="function">
    <text evidence="8">ATP-binding (A) component of a common energy-coupling factor (ECF) ABC-transporter complex.</text>
</comment>
<dbReference type="InterPro" id="IPR050095">
    <property type="entry name" value="ECF_ABC_transporter_ATP-bd"/>
</dbReference>
<protein>
    <recommendedName>
        <fullName evidence="8">Energy-coupling factor transporter ATP-binding protein EcfA2</fullName>
        <ecNumber evidence="8">7.-.-.-</ecNumber>
    </recommendedName>
</protein>
<dbReference type="Gene3D" id="3.40.50.300">
    <property type="entry name" value="P-loop containing nucleotide triphosphate hydrolases"/>
    <property type="match status" value="1"/>
</dbReference>
<evidence type="ECO:0000256" key="3">
    <source>
        <dbReference type="ARBA" id="ARBA00022475"/>
    </source>
</evidence>
<keyword evidence="11" id="KW-1185">Reference proteome</keyword>
<evidence type="ECO:0000256" key="4">
    <source>
        <dbReference type="ARBA" id="ARBA00022741"/>
    </source>
</evidence>
<evidence type="ECO:0000256" key="8">
    <source>
        <dbReference type="RuleBase" id="RU365104"/>
    </source>
</evidence>
<dbReference type="PATRIC" id="fig|1423802.4.peg.804"/>
<evidence type="ECO:0000259" key="9">
    <source>
        <dbReference type="PROSITE" id="PS50893"/>
    </source>
</evidence>
<dbReference type="GO" id="GO:0042626">
    <property type="term" value="F:ATPase-coupled transmembrane transporter activity"/>
    <property type="evidence" value="ECO:0007669"/>
    <property type="project" value="TreeGrafter"/>
</dbReference>
<dbReference type="EC" id="7.-.-.-" evidence="8"/>
<dbReference type="InterPro" id="IPR030946">
    <property type="entry name" value="EcfA2"/>
</dbReference>
<keyword evidence="3 8" id="KW-1003">Cell membrane</keyword>
<dbReference type="InterPro" id="IPR003439">
    <property type="entry name" value="ABC_transporter-like_ATP-bd"/>
</dbReference>
<evidence type="ECO:0000256" key="7">
    <source>
        <dbReference type="ARBA" id="ARBA00023136"/>
    </source>
</evidence>
<dbReference type="SMART" id="SM00382">
    <property type="entry name" value="AAA"/>
    <property type="match status" value="1"/>
</dbReference>
<keyword evidence="6" id="KW-1278">Translocase</keyword>
<dbReference type="SUPFAM" id="SSF52540">
    <property type="entry name" value="P-loop containing nucleoside triphosphate hydrolases"/>
    <property type="match status" value="1"/>
</dbReference>
<evidence type="ECO:0000256" key="2">
    <source>
        <dbReference type="ARBA" id="ARBA00022448"/>
    </source>
</evidence>
<accession>A0A0R2CYQ2</accession>
<reference evidence="10 11" key="1">
    <citation type="journal article" date="2015" name="Genome Announc.">
        <title>Expanding the biotechnology potential of lactobacilli through comparative genomics of 213 strains and associated genera.</title>
        <authorList>
            <person name="Sun Z."/>
            <person name="Harris H.M."/>
            <person name="McCann A."/>
            <person name="Guo C."/>
            <person name="Argimon S."/>
            <person name="Zhang W."/>
            <person name="Yang X."/>
            <person name="Jeffery I.B."/>
            <person name="Cooney J.C."/>
            <person name="Kagawa T.F."/>
            <person name="Liu W."/>
            <person name="Song Y."/>
            <person name="Salvetti E."/>
            <person name="Wrobel A."/>
            <person name="Rasinkangas P."/>
            <person name="Parkhill J."/>
            <person name="Rea M.C."/>
            <person name="O'Sullivan O."/>
            <person name="Ritari J."/>
            <person name="Douillard F.P."/>
            <person name="Paul Ross R."/>
            <person name="Yang R."/>
            <person name="Briner A.E."/>
            <person name="Felis G.E."/>
            <person name="de Vos W.M."/>
            <person name="Barrangou R."/>
            <person name="Klaenhammer T.R."/>
            <person name="Caufield P.W."/>
            <person name="Cui Y."/>
            <person name="Zhang H."/>
            <person name="O'Toole P.W."/>
        </authorList>
    </citation>
    <scope>NUCLEOTIDE SEQUENCE [LARGE SCALE GENOMIC DNA]</scope>
    <source>
        <strain evidence="10 11">DSM 24302</strain>
    </source>
</reference>
<dbReference type="InterPro" id="IPR017871">
    <property type="entry name" value="ABC_transporter-like_CS"/>
</dbReference>
<dbReference type="Pfam" id="PF00005">
    <property type="entry name" value="ABC_tran"/>
    <property type="match status" value="1"/>
</dbReference>
<dbReference type="FunFam" id="3.40.50.300:FF:000224">
    <property type="entry name" value="Energy-coupling factor transporter ATP-binding protein EcfA"/>
    <property type="match status" value="1"/>
</dbReference>
<dbReference type="RefSeq" id="WP_056978540.1">
    <property type="nucleotide sequence ID" value="NZ_AYZR01000009.1"/>
</dbReference>
<evidence type="ECO:0000313" key="10">
    <source>
        <dbReference type="EMBL" id="KRM93129.1"/>
    </source>
</evidence>
<evidence type="ECO:0000256" key="6">
    <source>
        <dbReference type="ARBA" id="ARBA00022967"/>
    </source>
</evidence>
<proteinExistence type="inferred from homology"/>
<evidence type="ECO:0000256" key="5">
    <source>
        <dbReference type="ARBA" id="ARBA00022840"/>
    </source>
</evidence>
<dbReference type="GO" id="GO:0016887">
    <property type="term" value="F:ATP hydrolysis activity"/>
    <property type="evidence" value="ECO:0007669"/>
    <property type="project" value="InterPro"/>
</dbReference>
<dbReference type="PANTHER" id="PTHR43553">
    <property type="entry name" value="HEAVY METAL TRANSPORTER"/>
    <property type="match status" value="1"/>
</dbReference>
<sequence>MAGQIKFQNVNYVYHEDSPDAHQALKDINLTLTEGSFTAIIGHTGSGKSTLIQHINALIKPTSGEVSVGDYVITHKTTNKNLRPLRQKVGMVFQFPEKQIFEETVIKDIMFGPLNYGATEAEAKQAALNAMDLVGLPQQYQDQSPIDLSGGQMRRVAIAGVLAMNPSILILDEPTAGLDPRGHADIMALVARLHDEMGITIILVTHQMDDVVQYAEQVVVMSHGEITKQGSPQDIFADLKWVRQMQLTLPTSAEFAEQLKLAGFPLPSRPLTLTDLTNAILTELGANHG</sequence>
<dbReference type="STRING" id="1423802.FC56_GL000793"/>
<comment type="subunit">
    <text evidence="8">Forms a stable energy-coupling factor (ECF) transporter complex composed of 2 membrane-embedded substrate-binding proteins (S component), 2 ATP-binding proteins (A component) and 2 transmembrane proteins (T component).</text>
</comment>
<comment type="similarity">
    <text evidence="8">Belongs to the ABC transporter superfamily. Energy-coupling factor EcfA family.</text>
</comment>
<dbReference type="GO" id="GO:0043190">
    <property type="term" value="C:ATP-binding cassette (ABC) transporter complex"/>
    <property type="evidence" value="ECO:0007669"/>
    <property type="project" value="TreeGrafter"/>
</dbReference>
<dbReference type="CDD" id="cd03225">
    <property type="entry name" value="ABC_cobalt_CbiO_domain1"/>
    <property type="match status" value="1"/>
</dbReference>
<evidence type="ECO:0000313" key="11">
    <source>
        <dbReference type="Proteomes" id="UP000051256"/>
    </source>
</evidence>
<keyword evidence="4 8" id="KW-0547">Nucleotide-binding</keyword>
<dbReference type="GO" id="GO:0005524">
    <property type="term" value="F:ATP binding"/>
    <property type="evidence" value="ECO:0007669"/>
    <property type="project" value="UniProtKB-UniRule"/>
</dbReference>
<dbReference type="InterPro" id="IPR003593">
    <property type="entry name" value="AAA+_ATPase"/>
</dbReference>
<comment type="subcellular location">
    <subcellularLocation>
        <location evidence="1 8">Cell membrane</location>
        <topology evidence="1 8">Peripheral membrane protein</topology>
    </subcellularLocation>
</comment>
<keyword evidence="5 8" id="KW-0067">ATP-binding</keyword>
<dbReference type="InterPro" id="IPR015856">
    <property type="entry name" value="ABC_transpr_CbiO/EcfA_su"/>
</dbReference>
<name>A0A0R2CYQ2_9LACO</name>